<keyword evidence="1" id="KW-0472">Membrane</keyword>
<feature type="transmembrane region" description="Helical" evidence="1">
    <location>
        <begin position="536"/>
        <end position="555"/>
    </location>
</feature>
<feature type="transmembrane region" description="Helical" evidence="1">
    <location>
        <begin position="415"/>
        <end position="434"/>
    </location>
</feature>
<name>A0A9D4TIT3_CHLVU</name>
<evidence type="ECO:0000313" key="3">
    <source>
        <dbReference type="Proteomes" id="UP001055712"/>
    </source>
</evidence>
<keyword evidence="3" id="KW-1185">Reference proteome</keyword>
<dbReference type="AlphaFoldDB" id="A0A9D4TIT3"/>
<reference evidence="2" key="1">
    <citation type="journal article" date="2019" name="Plant J.">
        <title>Chlorella vulgaris genome assembly and annotation reveals the molecular basis for metabolic acclimation to high light conditions.</title>
        <authorList>
            <person name="Cecchin M."/>
            <person name="Marcolungo L."/>
            <person name="Rossato M."/>
            <person name="Girolomoni L."/>
            <person name="Cosentino E."/>
            <person name="Cuine S."/>
            <person name="Li-Beisson Y."/>
            <person name="Delledonne M."/>
            <person name="Ballottari M."/>
        </authorList>
    </citation>
    <scope>NUCLEOTIDE SEQUENCE</scope>
    <source>
        <strain evidence="2">211/11P</strain>
    </source>
</reference>
<feature type="transmembrane region" description="Helical" evidence="1">
    <location>
        <begin position="446"/>
        <end position="467"/>
    </location>
</feature>
<feature type="transmembrane region" description="Helical" evidence="1">
    <location>
        <begin position="474"/>
        <end position="491"/>
    </location>
</feature>
<organism evidence="2 3">
    <name type="scientific">Chlorella vulgaris</name>
    <name type="common">Green alga</name>
    <dbReference type="NCBI Taxonomy" id="3077"/>
    <lineage>
        <taxon>Eukaryota</taxon>
        <taxon>Viridiplantae</taxon>
        <taxon>Chlorophyta</taxon>
        <taxon>core chlorophytes</taxon>
        <taxon>Trebouxiophyceae</taxon>
        <taxon>Chlorellales</taxon>
        <taxon>Chlorellaceae</taxon>
        <taxon>Chlorella clade</taxon>
        <taxon>Chlorella</taxon>
    </lineage>
</organism>
<reference evidence="2" key="2">
    <citation type="submission" date="2020-11" db="EMBL/GenBank/DDBJ databases">
        <authorList>
            <person name="Cecchin M."/>
            <person name="Marcolungo L."/>
            <person name="Rossato M."/>
            <person name="Girolomoni L."/>
            <person name="Cosentino E."/>
            <person name="Cuine S."/>
            <person name="Li-Beisson Y."/>
            <person name="Delledonne M."/>
            <person name="Ballottari M."/>
        </authorList>
    </citation>
    <scope>NUCLEOTIDE SEQUENCE</scope>
    <source>
        <strain evidence="2">211/11P</strain>
        <tissue evidence="2">Whole cell</tissue>
    </source>
</reference>
<evidence type="ECO:0000256" key="1">
    <source>
        <dbReference type="SAM" id="Phobius"/>
    </source>
</evidence>
<feature type="transmembrane region" description="Helical" evidence="1">
    <location>
        <begin position="507"/>
        <end position="524"/>
    </location>
</feature>
<dbReference type="OrthoDB" id="3647at2759"/>
<proteinExistence type="predicted"/>
<dbReference type="Pfam" id="PF04488">
    <property type="entry name" value="Gly_transf_sug"/>
    <property type="match status" value="1"/>
</dbReference>
<feature type="transmembrane region" description="Helical" evidence="1">
    <location>
        <begin position="561"/>
        <end position="579"/>
    </location>
</feature>
<dbReference type="SUPFAM" id="SSF53448">
    <property type="entry name" value="Nucleotide-diphospho-sugar transferases"/>
    <property type="match status" value="1"/>
</dbReference>
<gene>
    <name evidence="2" type="ORF">D9Q98_008770</name>
</gene>
<accession>A0A9D4TIT3</accession>
<evidence type="ECO:0000313" key="2">
    <source>
        <dbReference type="EMBL" id="KAI3426400.1"/>
    </source>
</evidence>
<dbReference type="InterPro" id="IPR019275">
    <property type="entry name" value="DUF2301"/>
</dbReference>
<dbReference type="InterPro" id="IPR007577">
    <property type="entry name" value="GlycoTrfase_DXD_sugar-bd_CS"/>
</dbReference>
<protein>
    <submittedName>
        <fullName evidence="2">Uncharacterized protein</fullName>
    </submittedName>
</protein>
<dbReference type="Gene3D" id="3.90.550.20">
    <property type="match status" value="1"/>
</dbReference>
<dbReference type="PANTHER" id="PTHR36716">
    <property type="entry name" value="F3H9.20 PROTEIN"/>
    <property type="match status" value="1"/>
</dbReference>
<dbReference type="Pfam" id="PF10063">
    <property type="entry name" value="DUF2301"/>
    <property type="match status" value="1"/>
</dbReference>
<dbReference type="PANTHER" id="PTHR36716:SF2">
    <property type="entry name" value="F3H9.20 PROTEIN"/>
    <property type="match status" value="1"/>
</dbReference>
<keyword evidence="1" id="KW-0812">Transmembrane</keyword>
<feature type="transmembrane region" description="Helical" evidence="1">
    <location>
        <begin position="21"/>
        <end position="40"/>
    </location>
</feature>
<dbReference type="InterPro" id="IPR029044">
    <property type="entry name" value="Nucleotide-diphossugar_trans"/>
</dbReference>
<dbReference type="GO" id="GO:0009507">
    <property type="term" value="C:chloroplast"/>
    <property type="evidence" value="ECO:0007669"/>
    <property type="project" value="TreeGrafter"/>
</dbReference>
<dbReference type="EMBL" id="SIDB01000011">
    <property type="protein sequence ID" value="KAI3426400.1"/>
    <property type="molecule type" value="Genomic_DNA"/>
</dbReference>
<comment type="caution">
    <text evidence="2">The sequence shown here is derived from an EMBL/GenBank/DDBJ whole genome shotgun (WGS) entry which is preliminary data.</text>
</comment>
<sequence length="623" mass="66177">MTILSAAPPRFRAPAPRSGSWWQWGLIGVLAGVLSLWLGISSGMVDVRGVGDCGQLVGPRTAGRGSTSKNFKSKAAQEMLPGLQRRPAQAALEAWWGLDLAPPRSPGLLPSNLLSIPRIIHHVYIPDLAAYQRLSKDLTSHTRQRWGLSCVVQHPGWDYVFWDLASATQLVEEYYPGFADMWRGMNGTVINRANTIRYFILHAFGGLYLDLDIECWRGGEPWLLNADVVLQGTGQGATNGVMAGVAGHPIWEAAIQRVHSNWQRDPKMAGGQAGLTGPAMVKAVLNSFDGIRASKPGGSLAGRHSVAGSTVVVQPLGEWFMPCLHNDAACHQKVARERALGVAPLMQLAGYHRYSASWLAGGNSAGIHSMDGLTATLCKGQEQQATTGKGPFQGTFGAWSIEPEDELEVWSYRGALSVVAASFCAGTLGALAPGDAGWAAALRDGGTALAVAGGGGMALATALIHIYVAPLKKALQVLLAVGAAGAAYLAVTHPEVPLPLYVAEHPSAVWLVGPAFAALTGITFKEGLCYGKLESAALAVLIPIWLLGHLSGLVPEAGERGLAAAIALLLAVFGSRKWTQAVKDDIGDKSVFQFYALPEEEQQRVIQTMRQQGTPFGREDADE</sequence>
<dbReference type="Proteomes" id="UP001055712">
    <property type="component" value="Unassembled WGS sequence"/>
</dbReference>
<keyword evidence="1" id="KW-1133">Transmembrane helix</keyword>